<reference evidence="2 3" key="2">
    <citation type="submission" date="2020-03" db="EMBL/GenBank/DDBJ databases">
        <authorList>
            <person name="Ichikawa N."/>
            <person name="Kimura A."/>
            <person name="Kitahashi Y."/>
            <person name="Uohara A."/>
        </authorList>
    </citation>
    <scope>NUCLEOTIDE SEQUENCE [LARGE SCALE GENOMIC DNA]</scope>
    <source>
        <strain evidence="2 3">NBRC 108639</strain>
    </source>
</reference>
<accession>A0A6V8KBE2</accession>
<feature type="region of interest" description="Disordered" evidence="1">
    <location>
        <begin position="43"/>
        <end position="74"/>
    </location>
</feature>
<gene>
    <name evidence="2" type="ORF">Phou_022850</name>
</gene>
<dbReference type="AlphaFoldDB" id="A0A6V8KBE2"/>
<proteinExistence type="predicted"/>
<reference evidence="2 3" key="1">
    <citation type="submission" date="2020-03" db="EMBL/GenBank/DDBJ databases">
        <title>Whole genome shotgun sequence of Phytohabitans houttuyneae NBRC 108639.</title>
        <authorList>
            <person name="Komaki H."/>
            <person name="Tamura T."/>
        </authorList>
    </citation>
    <scope>NUCLEOTIDE SEQUENCE [LARGE SCALE GENOMIC DNA]</scope>
    <source>
        <strain evidence="2 3">NBRC 108639</strain>
    </source>
</reference>
<evidence type="ECO:0000256" key="1">
    <source>
        <dbReference type="SAM" id="MobiDB-lite"/>
    </source>
</evidence>
<keyword evidence="3" id="KW-1185">Reference proteome</keyword>
<dbReference type="EMBL" id="BLPF01000001">
    <property type="protein sequence ID" value="GFJ78105.1"/>
    <property type="molecule type" value="Genomic_DNA"/>
</dbReference>
<evidence type="ECO:0000313" key="3">
    <source>
        <dbReference type="Proteomes" id="UP000482800"/>
    </source>
</evidence>
<comment type="caution">
    <text evidence="2">The sequence shown here is derived from an EMBL/GenBank/DDBJ whole genome shotgun (WGS) entry which is preliminary data.</text>
</comment>
<sequence>MPCGERADLVAGGHGLSGGDGGLQRLVGGAQAVRVVDAHDASTGHAAGEMDGAGAGGSHCHTRDGGEVDATVAG</sequence>
<evidence type="ECO:0000313" key="2">
    <source>
        <dbReference type="EMBL" id="GFJ78105.1"/>
    </source>
</evidence>
<protein>
    <submittedName>
        <fullName evidence="2">Uncharacterized protein</fullName>
    </submittedName>
</protein>
<organism evidence="2 3">
    <name type="scientific">Phytohabitans houttuyneae</name>
    <dbReference type="NCBI Taxonomy" id="1076126"/>
    <lineage>
        <taxon>Bacteria</taxon>
        <taxon>Bacillati</taxon>
        <taxon>Actinomycetota</taxon>
        <taxon>Actinomycetes</taxon>
        <taxon>Micromonosporales</taxon>
        <taxon>Micromonosporaceae</taxon>
    </lineage>
</organism>
<name>A0A6V8KBE2_9ACTN</name>
<dbReference type="Proteomes" id="UP000482800">
    <property type="component" value="Unassembled WGS sequence"/>
</dbReference>